<evidence type="ECO:0000313" key="3">
    <source>
        <dbReference type="Proteomes" id="UP000179786"/>
    </source>
</evidence>
<organism evidence="2 3">
    <name type="scientific">Pseudoalteromonas amylolytica</name>
    <dbReference type="NCBI Taxonomy" id="1859457"/>
    <lineage>
        <taxon>Bacteria</taxon>
        <taxon>Pseudomonadati</taxon>
        <taxon>Pseudomonadota</taxon>
        <taxon>Gammaproteobacteria</taxon>
        <taxon>Alteromonadales</taxon>
        <taxon>Pseudoalteromonadaceae</taxon>
        <taxon>Pseudoalteromonas</taxon>
    </lineage>
</organism>
<dbReference type="STRING" id="1859457.BET10_05725"/>
<feature type="chain" id="PRO_5010280216" description="Solute-binding protein family 3/N-terminal domain-containing protein" evidence="1">
    <location>
        <begin position="19"/>
        <end position="296"/>
    </location>
</feature>
<evidence type="ECO:0008006" key="4">
    <source>
        <dbReference type="Google" id="ProtNLM"/>
    </source>
</evidence>
<dbReference type="AlphaFoldDB" id="A0A1S1MU65"/>
<feature type="signal peptide" evidence="1">
    <location>
        <begin position="1"/>
        <end position="18"/>
    </location>
</feature>
<dbReference type="Proteomes" id="UP000179786">
    <property type="component" value="Unassembled WGS sequence"/>
</dbReference>
<dbReference type="Gene3D" id="3.40.190.10">
    <property type="entry name" value="Periplasmic binding protein-like II"/>
    <property type="match status" value="2"/>
</dbReference>
<evidence type="ECO:0000256" key="1">
    <source>
        <dbReference type="SAM" id="SignalP"/>
    </source>
</evidence>
<keyword evidence="1" id="KW-0732">Signal</keyword>
<comment type="caution">
    <text evidence="2">The sequence shown here is derived from an EMBL/GenBank/DDBJ whole genome shotgun (WGS) entry which is preliminary data.</text>
</comment>
<dbReference type="EMBL" id="MKJU01000008">
    <property type="protein sequence ID" value="OHU92420.1"/>
    <property type="molecule type" value="Genomic_DNA"/>
</dbReference>
<evidence type="ECO:0000313" key="2">
    <source>
        <dbReference type="EMBL" id="OHU92420.1"/>
    </source>
</evidence>
<gene>
    <name evidence="2" type="ORF">BET10_05725</name>
</gene>
<accession>A0A1S1MU65</accession>
<reference evidence="2 3" key="1">
    <citation type="submission" date="2016-09" db="EMBL/GenBank/DDBJ databases">
        <title>Pseudoalteromonas amylolytica sp. nov., isolated from the surface seawater.</title>
        <authorList>
            <person name="Wu Y.-H."/>
            <person name="Cheng H."/>
            <person name="Jin X.-B."/>
            <person name="Wang C.-S."/>
            <person name="Xu X.-W."/>
        </authorList>
    </citation>
    <scope>NUCLEOTIDE SEQUENCE [LARGE SCALE GENOMIC DNA]</scope>
    <source>
        <strain evidence="2 3">JW1</strain>
    </source>
</reference>
<dbReference type="OrthoDB" id="547680at2"/>
<name>A0A1S1MU65_9GAMM</name>
<protein>
    <recommendedName>
        <fullName evidence="4">Solute-binding protein family 3/N-terminal domain-containing protein</fullName>
    </recommendedName>
</protein>
<proteinExistence type="predicted"/>
<keyword evidence="3" id="KW-1185">Reference proteome</keyword>
<dbReference type="SUPFAM" id="SSF53850">
    <property type="entry name" value="Periplasmic binding protein-like II"/>
    <property type="match status" value="1"/>
</dbReference>
<sequence length="296" mass="33813">MIRVLICIFALISSSSFAETIRYVDATALRNNPNNMYFVKVLELALAKAKKDTGTEWLQPLDVMITQKRQLIELKKQNIDVMWTMSSAQRDQQALAVPVPLAFGSYGLRLLVINKGDQHVFSRIEKAEQLKRLTALVGRDWPDKLILLDNGYRIDDSSNEELLYGVLQKENAHYFPRAVTEANSELSVLNNKQLMIAPRLVMQYPAVMYFYVRKGNLALAKKLTEGLNAALKDGSLEELFFSFEHHRKAFAAFDFTQAEFIQLDNRQLSASVDLEQIYKMQNRLIGNASKYLQSSH</sequence>
<dbReference type="RefSeq" id="WP_070983567.1">
    <property type="nucleotide sequence ID" value="NZ_MKJU01000008.1"/>
</dbReference>